<sequence length="881" mass="90996">MTGRAVWHRWANLPTLGWLGAVVVLSLAHRQFPGSAWLLVHLTVLGAVTNAIMVYSWHFSEALLRLPVRSRRPLAARLILLNAGSAAAMAGVVLAVWPLTVGGAAAVGGASAWHGAAILGRARRALPSRFASTVRYYLASCALLPFGAAAGAALASMDDGAPGELHARILVAHESLNVLGWVGLAVLGTLVTLLPTMLRTRADDAAEPTSRRALWLLLAGVLAAAAGALAGEQWLTALGIGAYLAGVVVSSGPLVRTVVRKAPVHFAPLSAMASILWLVVALVRLLVLCVTEPDWMALHGALGELTPVLVAGFAAQVLLGALAYLLPVVLGGGPAAVRLRTEALDGAAWFRVVAANGAVLLYVLPVPSTVRVAAAAVGLIALCAFLWLVVKALWLVVRAAERTAAELTAAERTAGELTAGERTARGGKAPSKPTAAMEARTRYGSGAIGLALLLAAVVAGVAADPSAVSIAEGGGGASSGNVSVKPTGHTTTVNVTMSGMHFSPASVTVQAGEHLVVHLHNLDPTPHDLTLANGKASERVAPEGTSDFDAGIISTGLDGWCSVVGHKEMGMTFRINVGEAPAANPAINEAAQPFTPYPAALPPALPGTVHRITLTVQDTVRAVAPGVTQDFWTYNGTAPGPILHGHVGDRFEITLVNHASMGHSIDFHAGSLAPDGPMSTIAPGNTGTYAFTATAPGIWLYHCDTMPMSLHIANGMFGAVVIDPPDAPPVAQQFVLVQSELYYGQPTDGSGGQPGSADPAKIAAEKPDAVVFNGYADQYKQAPIQAEAGQPIRVWVLDAGPDRPTSFHVVGGQFTTVWAEGAFRLAPGSGASQAMDLAPGQGGYVDLTFPEAGHYPFVTHYMVDAERGAEGIFSVTTGLHW</sequence>
<keyword evidence="7" id="KW-0479">Metal-binding</keyword>
<accession>A0ABS9U2W5</accession>
<keyword evidence="9" id="KW-0560">Oxidoreductase</keyword>
<dbReference type="EC" id="1.7.2.1" evidence="5"/>
<evidence type="ECO:0000256" key="3">
    <source>
        <dbReference type="ARBA" id="ARBA00010609"/>
    </source>
</evidence>
<comment type="cofactor">
    <cofactor evidence="2">
        <name>Cu(2+)</name>
        <dbReference type="ChEBI" id="CHEBI:29036"/>
    </cofactor>
</comment>
<proteinExistence type="inferred from homology"/>
<evidence type="ECO:0000256" key="10">
    <source>
        <dbReference type="ARBA" id="ARBA00023008"/>
    </source>
</evidence>
<comment type="caution">
    <text evidence="15">The sequence shown here is derived from an EMBL/GenBank/DDBJ whole genome shotgun (WGS) entry which is preliminary data.</text>
</comment>
<protein>
    <recommendedName>
        <fullName evidence="6">Copper-containing nitrite reductase</fullName>
        <ecNumber evidence="5">1.7.2.1</ecNumber>
    </recommendedName>
</protein>
<evidence type="ECO:0000313" key="15">
    <source>
        <dbReference type="EMBL" id="MCH6470940.1"/>
    </source>
</evidence>
<evidence type="ECO:0000259" key="14">
    <source>
        <dbReference type="Pfam" id="PF13473"/>
    </source>
</evidence>
<reference evidence="15 16" key="1">
    <citation type="submission" date="2022-03" db="EMBL/GenBank/DDBJ databases">
        <title>Sinomonas sp. isolated from a soil.</title>
        <authorList>
            <person name="Han J."/>
            <person name="Kim D.-U."/>
        </authorList>
    </citation>
    <scope>NUCLEOTIDE SEQUENCE [LARGE SCALE GENOMIC DNA]</scope>
    <source>
        <strain evidence="15 16">5-5</strain>
    </source>
</reference>
<feature type="transmembrane region" description="Helical" evidence="12">
    <location>
        <begin position="237"/>
        <end position="259"/>
    </location>
</feature>
<comment type="catalytic activity">
    <reaction evidence="11">
        <text>nitric oxide + Fe(III)-[cytochrome c] + H2O = Fe(II)-[cytochrome c] + nitrite + 2 H(+)</text>
        <dbReference type="Rhea" id="RHEA:15233"/>
        <dbReference type="Rhea" id="RHEA-COMP:10350"/>
        <dbReference type="Rhea" id="RHEA-COMP:14399"/>
        <dbReference type="ChEBI" id="CHEBI:15377"/>
        <dbReference type="ChEBI" id="CHEBI:15378"/>
        <dbReference type="ChEBI" id="CHEBI:16301"/>
        <dbReference type="ChEBI" id="CHEBI:16480"/>
        <dbReference type="ChEBI" id="CHEBI:29033"/>
        <dbReference type="ChEBI" id="CHEBI:29034"/>
        <dbReference type="EC" id="1.7.2.1"/>
    </reaction>
</comment>
<dbReference type="Pfam" id="PF13473">
    <property type="entry name" value="Cupredoxin_1"/>
    <property type="match status" value="1"/>
</dbReference>
<dbReference type="PANTHER" id="PTHR11709">
    <property type="entry name" value="MULTI-COPPER OXIDASE"/>
    <property type="match status" value="1"/>
</dbReference>
<keyword evidence="10" id="KW-0186">Copper</keyword>
<comment type="similarity">
    <text evidence="3">Belongs to the multicopper oxidase family.</text>
</comment>
<keyword evidence="12" id="KW-0812">Transmembrane</keyword>
<dbReference type="InterPro" id="IPR011707">
    <property type="entry name" value="Cu-oxidase-like_N"/>
</dbReference>
<feature type="transmembrane region" description="Helical" evidence="12">
    <location>
        <begin position="372"/>
        <end position="397"/>
    </location>
</feature>
<dbReference type="CDD" id="cd04208">
    <property type="entry name" value="CuRO_2_CuNIR"/>
    <property type="match status" value="1"/>
</dbReference>
<dbReference type="SUPFAM" id="SSF49503">
    <property type="entry name" value="Cupredoxins"/>
    <property type="match status" value="3"/>
</dbReference>
<dbReference type="PANTHER" id="PTHR11709:SF394">
    <property type="entry name" value="FI03373P-RELATED"/>
    <property type="match status" value="1"/>
</dbReference>
<dbReference type="InterPro" id="IPR001287">
    <property type="entry name" value="NO2-reductase_Cu"/>
</dbReference>
<dbReference type="PRINTS" id="PR00695">
    <property type="entry name" value="CUNO2RDTASE"/>
</dbReference>
<feature type="domain" description="Plastocyanin-like" evidence="13">
    <location>
        <begin position="617"/>
        <end position="725"/>
    </location>
</feature>
<comment type="subunit">
    <text evidence="4">Homotrimer.</text>
</comment>
<evidence type="ECO:0000256" key="8">
    <source>
        <dbReference type="ARBA" id="ARBA00022737"/>
    </source>
</evidence>
<evidence type="ECO:0000256" key="6">
    <source>
        <dbReference type="ARBA" id="ARBA00017290"/>
    </source>
</evidence>
<feature type="transmembrane region" description="Helical" evidence="12">
    <location>
        <begin position="103"/>
        <end position="122"/>
    </location>
</feature>
<feature type="domain" description="EfeO-type cupredoxin-like" evidence="14">
    <location>
        <begin position="487"/>
        <end position="549"/>
    </location>
</feature>
<evidence type="ECO:0000256" key="11">
    <source>
        <dbReference type="ARBA" id="ARBA00049340"/>
    </source>
</evidence>
<evidence type="ECO:0000256" key="5">
    <source>
        <dbReference type="ARBA" id="ARBA00011882"/>
    </source>
</evidence>
<evidence type="ECO:0000256" key="7">
    <source>
        <dbReference type="ARBA" id="ARBA00022723"/>
    </source>
</evidence>
<feature type="transmembrane region" description="Helical" evidence="12">
    <location>
        <begin position="348"/>
        <end position="366"/>
    </location>
</feature>
<comment type="cofactor">
    <cofactor evidence="1">
        <name>Cu(+)</name>
        <dbReference type="ChEBI" id="CHEBI:49552"/>
    </cofactor>
</comment>
<dbReference type="Proteomes" id="UP001202922">
    <property type="component" value="Unassembled WGS sequence"/>
</dbReference>
<gene>
    <name evidence="15" type="ORF">L0M17_13300</name>
</gene>
<feature type="transmembrane region" description="Helical" evidence="12">
    <location>
        <begin position="443"/>
        <end position="463"/>
    </location>
</feature>
<feature type="transmembrane region" description="Helical" evidence="12">
    <location>
        <begin position="308"/>
        <end position="336"/>
    </location>
</feature>
<keyword evidence="12" id="KW-0472">Membrane</keyword>
<dbReference type="Pfam" id="PF07732">
    <property type="entry name" value="Cu-oxidase_3"/>
    <property type="match status" value="1"/>
</dbReference>
<dbReference type="InterPro" id="IPR028096">
    <property type="entry name" value="EfeO_Cupredoxin"/>
</dbReference>
<dbReference type="CDD" id="cd11020">
    <property type="entry name" value="CuRO_1_CuNIR"/>
    <property type="match status" value="1"/>
</dbReference>
<organism evidence="15 16">
    <name type="scientific">Sinomonas terrae</name>
    <dbReference type="NCBI Taxonomy" id="2908838"/>
    <lineage>
        <taxon>Bacteria</taxon>
        <taxon>Bacillati</taxon>
        <taxon>Actinomycetota</taxon>
        <taxon>Actinomycetes</taxon>
        <taxon>Micrococcales</taxon>
        <taxon>Micrococcaceae</taxon>
        <taxon>Sinomonas</taxon>
    </lineage>
</organism>
<evidence type="ECO:0000313" key="16">
    <source>
        <dbReference type="Proteomes" id="UP001202922"/>
    </source>
</evidence>
<dbReference type="InterPro" id="IPR008972">
    <property type="entry name" value="Cupredoxin"/>
</dbReference>
<name>A0ABS9U2W5_9MICC</name>
<dbReference type="EMBL" id="JAKZBV010000001">
    <property type="protein sequence ID" value="MCH6470940.1"/>
    <property type="molecule type" value="Genomic_DNA"/>
</dbReference>
<feature type="transmembrane region" description="Helical" evidence="12">
    <location>
        <begin position="38"/>
        <end position="57"/>
    </location>
</feature>
<evidence type="ECO:0000256" key="4">
    <source>
        <dbReference type="ARBA" id="ARBA00011233"/>
    </source>
</evidence>
<feature type="transmembrane region" description="Helical" evidence="12">
    <location>
        <begin position="78"/>
        <end position="97"/>
    </location>
</feature>
<evidence type="ECO:0000256" key="9">
    <source>
        <dbReference type="ARBA" id="ARBA00023002"/>
    </source>
</evidence>
<keyword evidence="16" id="KW-1185">Reference proteome</keyword>
<feature type="transmembrane region" description="Helical" evidence="12">
    <location>
        <begin position="134"/>
        <end position="155"/>
    </location>
</feature>
<feature type="transmembrane region" description="Helical" evidence="12">
    <location>
        <begin position="266"/>
        <end position="288"/>
    </location>
</feature>
<dbReference type="Gene3D" id="2.60.40.420">
    <property type="entry name" value="Cupredoxins - blue copper proteins"/>
    <property type="match status" value="3"/>
</dbReference>
<dbReference type="RefSeq" id="WP_241054479.1">
    <property type="nucleotide sequence ID" value="NZ_JAKZBV010000001.1"/>
</dbReference>
<feature type="transmembrane region" description="Helical" evidence="12">
    <location>
        <begin position="214"/>
        <end position="231"/>
    </location>
</feature>
<evidence type="ECO:0000256" key="2">
    <source>
        <dbReference type="ARBA" id="ARBA00001973"/>
    </source>
</evidence>
<feature type="transmembrane region" description="Helical" evidence="12">
    <location>
        <begin position="175"/>
        <end position="194"/>
    </location>
</feature>
<keyword evidence="12" id="KW-1133">Transmembrane helix</keyword>
<evidence type="ECO:0000259" key="13">
    <source>
        <dbReference type="Pfam" id="PF07732"/>
    </source>
</evidence>
<keyword evidence="8" id="KW-0677">Repeat</keyword>
<evidence type="ECO:0000256" key="12">
    <source>
        <dbReference type="SAM" id="Phobius"/>
    </source>
</evidence>
<dbReference type="InterPro" id="IPR045087">
    <property type="entry name" value="Cu-oxidase_fam"/>
</dbReference>
<evidence type="ECO:0000256" key="1">
    <source>
        <dbReference type="ARBA" id="ARBA00001960"/>
    </source>
</evidence>